<protein>
    <recommendedName>
        <fullName evidence="4">LipA and NB-ARC domain protein</fullName>
    </recommendedName>
</protein>
<evidence type="ECO:0008006" key="4">
    <source>
        <dbReference type="Google" id="ProtNLM"/>
    </source>
</evidence>
<dbReference type="InParanoid" id="A0A2T3B2R8"/>
<feature type="region of interest" description="Disordered" evidence="1">
    <location>
        <begin position="296"/>
        <end position="326"/>
    </location>
</feature>
<dbReference type="STRING" id="857342.A0A2T3B2R8"/>
<organism evidence="2 3">
    <name type="scientific">Amorphotheca resinae ATCC 22711</name>
    <dbReference type="NCBI Taxonomy" id="857342"/>
    <lineage>
        <taxon>Eukaryota</taxon>
        <taxon>Fungi</taxon>
        <taxon>Dikarya</taxon>
        <taxon>Ascomycota</taxon>
        <taxon>Pezizomycotina</taxon>
        <taxon>Leotiomycetes</taxon>
        <taxon>Helotiales</taxon>
        <taxon>Amorphothecaceae</taxon>
        <taxon>Amorphotheca</taxon>
    </lineage>
</organism>
<gene>
    <name evidence="2" type="ORF">M430DRAFT_91016</name>
</gene>
<accession>A0A2T3B2R8</accession>
<name>A0A2T3B2R8_AMORE</name>
<dbReference type="RefSeq" id="XP_024721217.1">
    <property type="nucleotide sequence ID" value="XM_024869664.1"/>
</dbReference>
<keyword evidence="3" id="KW-1185">Reference proteome</keyword>
<evidence type="ECO:0000313" key="2">
    <source>
        <dbReference type="EMBL" id="PSS18865.1"/>
    </source>
</evidence>
<dbReference type="OrthoDB" id="276388at2759"/>
<dbReference type="AlphaFoldDB" id="A0A2T3B2R8"/>
<feature type="non-terminal residue" evidence="2">
    <location>
        <position position="1"/>
    </location>
</feature>
<evidence type="ECO:0000313" key="3">
    <source>
        <dbReference type="Proteomes" id="UP000241818"/>
    </source>
</evidence>
<feature type="non-terminal residue" evidence="2">
    <location>
        <position position="539"/>
    </location>
</feature>
<dbReference type="Proteomes" id="UP000241818">
    <property type="component" value="Unassembled WGS sequence"/>
</dbReference>
<evidence type="ECO:0000256" key="1">
    <source>
        <dbReference type="SAM" id="MobiDB-lite"/>
    </source>
</evidence>
<reference evidence="2 3" key="1">
    <citation type="journal article" date="2018" name="New Phytol.">
        <title>Comparative genomics and transcriptomics depict ericoid mycorrhizal fungi as versatile saprotrophs and plant mutualists.</title>
        <authorList>
            <person name="Martino E."/>
            <person name="Morin E."/>
            <person name="Grelet G.A."/>
            <person name="Kuo A."/>
            <person name="Kohler A."/>
            <person name="Daghino S."/>
            <person name="Barry K.W."/>
            <person name="Cichocki N."/>
            <person name="Clum A."/>
            <person name="Dockter R.B."/>
            <person name="Hainaut M."/>
            <person name="Kuo R.C."/>
            <person name="LaButti K."/>
            <person name="Lindahl B.D."/>
            <person name="Lindquist E.A."/>
            <person name="Lipzen A."/>
            <person name="Khouja H.R."/>
            <person name="Magnuson J."/>
            <person name="Murat C."/>
            <person name="Ohm R.A."/>
            <person name="Singer S.W."/>
            <person name="Spatafora J.W."/>
            <person name="Wang M."/>
            <person name="Veneault-Fourrey C."/>
            <person name="Henrissat B."/>
            <person name="Grigoriev I.V."/>
            <person name="Martin F.M."/>
            <person name="Perotto S."/>
        </authorList>
    </citation>
    <scope>NUCLEOTIDE SEQUENCE [LARGE SCALE GENOMIC DNA]</scope>
    <source>
        <strain evidence="2 3">ATCC 22711</strain>
    </source>
</reference>
<sequence>LPSSSISSVSTSTTATSPAPSQSSQPSQSSAASYFQKAYREARHFAGGLIEHPTESTKHFTILRHSHGLVFYQGTSTSIAISIFADAPLPPDRTLWLQSKGWTGKTGMRVKALMGQNGDWLNVTPTMAVGSQQLNPSDERAWQRDIKAFYKKAHSNVRDHKLRETAVVRIPAEAGDGYFQIVLCVGSKKKVLCPSPVFRVFSTSSDPSSIRGASLSTLPLELGAMVLSTGVQNTVGAYIAPVTEVVQTSVEKYMPSWWTQQAAIAAVGVSGVGDKLSTTLEDANNEYDQKAGMSLAGASSEGLSPEGGPQPPYPIRFGGRSQPNQTSNEITQSHLLAFTLSNVDDAIIQKLYGYYFGWVRVLDKFSTDPSTNHWYQSVISCTLIDASQLTRVNLAQANKRTITLRLLHGLSSPPPERTPIDVLIMGFIRPDEPAQRAGLARGLQAGDQAAIEAAHLSESNDVALLRTFLDHPAWAPELPPPQAAEETRKLDKAKMGYANTRLAVQKKIDKVPLHKMGIRTQSDLSKEKTVVTSGFYVVR</sequence>
<dbReference type="GeneID" id="36577745"/>
<feature type="region of interest" description="Disordered" evidence="1">
    <location>
        <begin position="1"/>
        <end position="33"/>
    </location>
</feature>
<dbReference type="EMBL" id="KZ679011">
    <property type="protein sequence ID" value="PSS18865.1"/>
    <property type="molecule type" value="Genomic_DNA"/>
</dbReference>
<proteinExistence type="predicted"/>